<dbReference type="SUPFAM" id="SSF56281">
    <property type="entry name" value="Metallo-hydrolase/oxidoreductase"/>
    <property type="match status" value="1"/>
</dbReference>
<dbReference type="PANTHER" id="PTHR46018:SF4">
    <property type="entry name" value="METALLO-HYDROLASE YHFI-RELATED"/>
    <property type="match status" value="1"/>
</dbReference>
<accession>A0A3B0S6J6</accession>
<name>A0A3B0S6J6_9ZZZZ</name>
<evidence type="ECO:0000259" key="1">
    <source>
        <dbReference type="SMART" id="SM00849"/>
    </source>
</evidence>
<reference evidence="2" key="1">
    <citation type="submission" date="2018-06" db="EMBL/GenBank/DDBJ databases">
        <authorList>
            <person name="Zhirakovskaya E."/>
        </authorList>
    </citation>
    <scope>NUCLEOTIDE SEQUENCE</scope>
</reference>
<dbReference type="GO" id="GO:0042781">
    <property type="term" value="F:3'-tRNA processing endoribonuclease activity"/>
    <property type="evidence" value="ECO:0007669"/>
    <property type="project" value="TreeGrafter"/>
</dbReference>
<organism evidence="2">
    <name type="scientific">hydrothermal vent metagenome</name>
    <dbReference type="NCBI Taxonomy" id="652676"/>
    <lineage>
        <taxon>unclassified sequences</taxon>
        <taxon>metagenomes</taxon>
        <taxon>ecological metagenomes</taxon>
    </lineage>
</organism>
<sequence>MTVLGCNSGGPTRGVGASGYLVTADTTSLVLDMGSGTLQPLFGVLPDVPDAVVVTHRHVDHLADLFGLYGYIAAERRAGTTRPALRVIAPAGVEEAFSGALQAGPTHGYRDIVTFEEPTPGEVITVGVLECAFAEANHSVPAVAVRVSHLRRSLTYTGDTGPSSKVEELAAATDLLIAEAGNDRDQSTPYPYHLTVAGAVTMASRSAAGQLLLTHLHLDATVDDVVAAVAAAKYPGEVQLAAPGLTITLEEETF</sequence>
<dbReference type="Gene3D" id="3.60.15.10">
    <property type="entry name" value="Ribonuclease Z/Hydroxyacylglutathione hydrolase-like"/>
    <property type="match status" value="1"/>
</dbReference>
<dbReference type="EMBL" id="UOEK01000164">
    <property type="protein sequence ID" value="VAV99512.1"/>
    <property type="molecule type" value="Genomic_DNA"/>
</dbReference>
<protein>
    <recommendedName>
        <fullName evidence="1">Metallo-beta-lactamase domain-containing protein</fullName>
    </recommendedName>
</protein>
<evidence type="ECO:0000313" key="2">
    <source>
        <dbReference type="EMBL" id="VAV99512.1"/>
    </source>
</evidence>
<dbReference type="AlphaFoldDB" id="A0A3B0S6J6"/>
<dbReference type="SMART" id="SM00849">
    <property type="entry name" value="Lactamase_B"/>
    <property type="match status" value="1"/>
</dbReference>
<dbReference type="InterPro" id="IPR036866">
    <property type="entry name" value="RibonucZ/Hydroxyglut_hydro"/>
</dbReference>
<proteinExistence type="predicted"/>
<feature type="domain" description="Metallo-beta-lactamase" evidence="1">
    <location>
        <begin position="16"/>
        <end position="193"/>
    </location>
</feature>
<dbReference type="InterPro" id="IPR001279">
    <property type="entry name" value="Metallo-B-lactamas"/>
</dbReference>
<gene>
    <name evidence="2" type="ORF">MNBD_ACTINO02-464</name>
</gene>
<dbReference type="PANTHER" id="PTHR46018">
    <property type="entry name" value="ZINC PHOSPHODIESTERASE ELAC PROTEIN 1"/>
    <property type="match status" value="1"/>
</dbReference>
<dbReference type="Pfam" id="PF12706">
    <property type="entry name" value="Lactamase_B_2"/>
    <property type="match status" value="1"/>
</dbReference>